<dbReference type="Gene3D" id="3.90.1150.10">
    <property type="entry name" value="Aspartate Aminotransferase, domain 1"/>
    <property type="match status" value="1"/>
</dbReference>
<feature type="domain" description="Aminotransferase class V" evidence="2">
    <location>
        <begin position="43"/>
        <end position="244"/>
    </location>
</feature>
<feature type="domain" description="Aminotransferase class V" evidence="2">
    <location>
        <begin position="336"/>
        <end position="421"/>
    </location>
</feature>
<dbReference type="InterPro" id="IPR015424">
    <property type="entry name" value="PyrdxlP-dep_Trfase"/>
</dbReference>
<dbReference type="AlphaFoldDB" id="W1N6X4"/>
<dbReference type="InterPro" id="IPR000192">
    <property type="entry name" value="Aminotrans_V_dom"/>
</dbReference>
<dbReference type="RefSeq" id="WP_021819435.1">
    <property type="nucleotide sequence ID" value="NZ_AVBC01000035.1"/>
</dbReference>
<reference evidence="3 4" key="1">
    <citation type="submission" date="2013-08" db="EMBL/GenBank/DDBJ databases">
        <title>draft genome of Halomonas huanghegensis, strain BJGMM-B45T.</title>
        <authorList>
            <person name="Miao C."/>
            <person name="Wan Y."/>
            <person name="Jin W."/>
        </authorList>
    </citation>
    <scope>NUCLEOTIDE SEQUENCE [LARGE SCALE GENOMIC DNA]</scope>
    <source>
        <strain evidence="3 4">BJGMM-B45</strain>
    </source>
</reference>
<evidence type="ECO:0000256" key="1">
    <source>
        <dbReference type="ARBA" id="ARBA00022898"/>
    </source>
</evidence>
<comment type="caution">
    <text evidence="3">The sequence shown here is derived from an EMBL/GenBank/DDBJ whole genome shotgun (WGS) entry which is preliminary data.</text>
</comment>
<dbReference type="InterPro" id="IPR015421">
    <property type="entry name" value="PyrdxlP-dep_Trfase_major"/>
</dbReference>
<dbReference type="EMBL" id="AVBC01000035">
    <property type="protein sequence ID" value="ERL50911.1"/>
    <property type="molecule type" value="Genomic_DNA"/>
</dbReference>
<protein>
    <recommendedName>
        <fullName evidence="2">Aminotransferase class V domain-containing protein</fullName>
    </recommendedName>
</protein>
<keyword evidence="4" id="KW-1185">Reference proteome</keyword>
<name>W1N6X4_9GAMM</name>
<dbReference type="Proteomes" id="UP000019113">
    <property type="component" value="Unassembled WGS sequence"/>
</dbReference>
<dbReference type="SUPFAM" id="SSF53383">
    <property type="entry name" value="PLP-dependent transferases"/>
    <property type="match status" value="1"/>
</dbReference>
<dbReference type="PATRIC" id="fig|1178482.3.peg.2481"/>
<evidence type="ECO:0000259" key="2">
    <source>
        <dbReference type="Pfam" id="PF00266"/>
    </source>
</evidence>
<dbReference type="PANTHER" id="PTHR43586:SF8">
    <property type="entry name" value="CYSTEINE DESULFURASE 1, CHLOROPLASTIC"/>
    <property type="match status" value="1"/>
</dbReference>
<dbReference type="STRING" id="1178482.AR456_20300"/>
<organism evidence="3 4">
    <name type="scientific">Halomonas huangheensis</name>
    <dbReference type="NCBI Taxonomy" id="1178482"/>
    <lineage>
        <taxon>Bacteria</taxon>
        <taxon>Pseudomonadati</taxon>
        <taxon>Pseudomonadota</taxon>
        <taxon>Gammaproteobacteria</taxon>
        <taxon>Oceanospirillales</taxon>
        <taxon>Halomonadaceae</taxon>
        <taxon>Halomonas</taxon>
    </lineage>
</organism>
<dbReference type="OrthoDB" id="7592443at2"/>
<dbReference type="KEGG" id="hhu:AR456_20300"/>
<dbReference type="eggNOG" id="COG0520">
    <property type="taxonomic scope" value="Bacteria"/>
</dbReference>
<dbReference type="InterPro" id="IPR015422">
    <property type="entry name" value="PyrdxlP-dep_Trfase_small"/>
</dbReference>
<evidence type="ECO:0000313" key="3">
    <source>
        <dbReference type="EMBL" id="ERL50911.1"/>
    </source>
</evidence>
<proteinExistence type="predicted"/>
<dbReference type="Pfam" id="PF00266">
    <property type="entry name" value="Aminotran_5"/>
    <property type="match status" value="2"/>
</dbReference>
<keyword evidence="1" id="KW-0663">Pyridoxal phosphate</keyword>
<dbReference type="PANTHER" id="PTHR43586">
    <property type="entry name" value="CYSTEINE DESULFURASE"/>
    <property type="match status" value="1"/>
</dbReference>
<evidence type="ECO:0000313" key="4">
    <source>
        <dbReference type="Proteomes" id="UP000019113"/>
    </source>
</evidence>
<sequence>MTTPPDRVAQPDTLSDGISGELLSAIRERFHHVEQCPYTGKRVFFENAGGSLTLKAVVQRVAEIAAVPDNAHRDNDASRAIEQRVEDGREALREFFGAEDGVIISGETGSECLFRLIRAAATAAAEGGSIVACELEHPSSFDGTAQWARRTGREWLTVPFDTSSGRVTAEHYARVVRADTRVASILHTSPVTGMAQDVAAIAAAIRAVAPDCYIIVDGIQHAPHGDIDVADYGVDGYVVSMYKTFCHFNNGYAWLSPRLSRVDHDRLLGKPDDAWELGSRDPAAFAAVSEMVDYLAWLGGHFSEATSRRERLLAAARAMHAQEIALTTRVIHGTENLDGLARLPGVRLIGEADSPWREGVVSFAVEGRDAVEIVARLDEHGIRVHARKDDTFSGNILRPLGLPSVTRISLAHYNTFDEVDQCLAALKEILAAR</sequence>
<dbReference type="Gene3D" id="3.40.640.10">
    <property type="entry name" value="Type I PLP-dependent aspartate aminotransferase-like (Major domain)"/>
    <property type="match status" value="1"/>
</dbReference>
<gene>
    <name evidence="3" type="ORF">BJB45_20145</name>
</gene>
<accession>W1N6X4</accession>